<proteinExistence type="predicted"/>
<sequence length="225" mass="26145">MLWGEPFTVSVTAIDKKHLPTTRSINGSGKNPSPIRHKVKDHNLIKIINSDNYCLFRSLSATFIFSTCSWPKWKFYDYMHSRLGMKKRLEHDTTFLMENVGAPLDLTTYDANEWVPKVVDYWNSRNDGLFKVFIFGELGEKPIFKYGDENHTTPILLYYNNNHFDGVRKASDLFGKPYCLSCEIIYNRPKDHSITCTSKCQNCSRIGPNYPCQPLDNYFKHCSEM</sequence>
<evidence type="ECO:0000313" key="1">
    <source>
        <dbReference type="EMBL" id="CAK5085959.1"/>
    </source>
</evidence>
<organism evidence="1 2">
    <name type="scientific">Meloidogyne enterolobii</name>
    <name type="common">Root-knot nematode worm</name>
    <name type="synonym">Meloidogyne mayaguensis</name>
    <dbReference type="NCBI Taxonomy" id="390850"/>
    <lineage>
        <taxon>Eukaryota</taxon>
        <taxon>Metazoa</taxon>
        <taxon>Ecdysozoa</taxon>
        <taxon>Nematoda</taxon>
        <taxon>Chromadorea</taxon>
        <taxon>Rhabditida</taxon>
        <taxon>Tylenchina</taxon>
        <taxon>Tylenchomorpha</taxon>
        <taxon>Tylenchoidea</taxon>
        <taxon>Meloidogynidae</taxon>
        <taxon>Meloidogyninae</taxon>
        <taxon>Meloidogyne</taxon>
    </lineage>
</organism>
<comment type="caution">
    <text evidence="1">The sequence shown here is derived from an EMBL/GenBank/DDBJ whole genome shotgun (WGS) entry which is preliminary data.</text>
</comment>
<reference evidence="1" key="1">
    <citation type="submission" date="2023-11" db="EMBL/GenBank/DDBJ databases">
        <authorList>
            <person name="Poullet M."/>
        </authorList>
    </citation>
    <scope>NUCLEOTIDE SEQUENCE</scope>
    <source>
        <strain evidence="1">E1834</strain>
    </source>
</reference>
<name>A0ACB1A402_MELEN</name>
<gene>
    <name evidence="1" type="ORF">MENTE1834_LOCUS33435</name>
</gene>
<keyword evidence="2" id="KW-1185">Reference proteome</keyword>
<dbReference type="Proteomes" id="UP001497535">
    <property type="component" value="Unassembled WGS sequence"/>
</dbReference>
<evidence type="ECO:0000313" key="2">
    <source>
        <dbReference type="Proteomes" id="UP001497535"/>
    </source>
</evidence>
<protein>
    <submittedName>
        <fullName evidence="1">Uncharacterized protein</fullName>
    </submittedName>
</protein>
<accession>A0ACB1A402</accession>
<dbReference type="EMBL" id="CAVMJV010000059">
    <property type="protein sequence ID" value="CAK5085959.1"/>
    <property type="molecule type" value="Genomic_DNA"/>
</dbReference>